<evidence type="ECO:0000256" key="3">
    <source>
        <dbReference type="ARBA" id="ARBA00022630"/>
    </source>
</evidence>
<dbReference type="SUPFAM" id="SSF47203">
    <property type="entry name" value="Acyl-CoA dehydrogenase C-terminal domain-like"/>
    <property type="match status" value="2"/>
</dbReference>
<dbReference type="InterPro" id="IPR052161">
    <property type="entry name" value="Mycobact_Acyl-CoA_DH"/>
</dbReference>
<sequence>MDLTYTPAEEAFRKEVREWLAANVPAEPLPSLDTPDGFAAHQEWERKLYDARLSVVTWPEEYGGRSATLAEWLIFEEEYYQAGAPVRVGQNGIFLLAPSLFEFGTDEQRRRYLPPMAAGEEVWAQGWSEPEAGSDLAAVRSRAVRTDGGWLLSGQKTWSSRAAYGHWLFGLFRTDPGSSRHHGLTYFLVPLDAEGVTVRGIRQLDGEPGFAEVFFDEVFVPDDQVLGAVGKGWQVAMSTTGSERGLTLRSPGRFMAAADRLVSLARAAAGGLGEAERLEVARAWTNTDAYRLFTFQTLTRVQDGETIGPESSINKIFWSEADLHLHETALRVLGARGELTGRAPDAADAGRWLDGFLFSLAGPIYGGTNEIQRNIIAERVLGLPREPRPAGKGPGGPGKAPAGPGPSAPRSADSVAVSSDGRPGARAEQEASGPRSGNPAAVPEKSGSGDRALADSASGGAGRMRFGLTGEQRQFGTVVGELLAKPDADRWAALAELGVTGVLVPEEHGGLGGDETDLLAVLEQAGRGALAEPVVEAAVAARVLAGLGGEPAAEWLPKLASGESLVVFADGPYIPYGDRAGLVLVERDGALCVAEPGAAQPSTDPARRLSGIARTTPIGEGERVGALLAEARDRGAALTAAYLVGVARRMIDMAVGHAGERVQFGRPIGSFQAVKHHLADALVAVEFARPLAYRAAYSLATQAPTASRDASMAKAAASEAALRTARTALQVHGAIGYTLEYDLHRWMRRAWTLAAAWGDATHHQRRVAIALLDTQNTPERLP</sequence>
<evidence type="ECO:0000259" key="9">
    <source>
        <dbReference type="Pfam" id="PF02771"/>
    </source>
</evidence>
<comment type="cofactor">
    <cofactor evidence="1">
        <name>FAD</name>
        <dbReference type="ChEBI" id="CHEBI:57692"/>
    </cofactor>
</comment>
<feature type="domain" description="Acyl-CoA dehydrogenase/oxidase C-terminal" evidence="7">
    <location>
        <begin position="634"/>
        <end position="763"/>
    </location>
</feature>
<keyword evidence="3" id="KW-0285">Flavoprotein</keyword>
<dbReference type="InterPro" id="IPR036250">
    <property type="entry name" value="AcylCo_DH-like_C"/>
</dbReference>
<name>A0A1H6C8N3_9ACTN</name>
<dbReference type="InterPro" id="IPR046373">
    <property type="entry name" value="Acyl-CoA_Oxase/DH_mid-dom_sf"/>
</dbReference>
<feature type="domain" description="Acyl-CoA dehydrogenase/oxidase N-terminal" evidence="9">
    <location>
        <begin position="488"/>
        <end position="563"/>
    </location>
</feature>
<gene>
    <name evidence="10" type="ORF">SAMN04489712_10939</name>
</gene>
<dbReference type="InterPro" id="IPR037069">
    <property type="entry name" value="AcylCoA_DH/ox_N_sf"/>
</dbReference>
<dbReference type="GO" id="GO:0005886">
    <property type="term" value="C:plasma membrane"/>
    <property type="evidence" value="ECO:0007669"/>
    <property type="project" value="TreeGrafter"/>
</dbReference>
<dbReference type="PANTHER" id="PTHR43292:SF3">
    <property type="entry name" value="ACYL-COA DEHYDROGENASE FADE29"/>
    <property type="match status" value="1"/>
</dbReference>
<keyword evidence="4" id="KW-0274">FAD</keyword>
<evidence type="ECO:0000259" key="7">
    <source>
        <dbReference type="Pfam" id="PF00441"/>
    </source>
</evidence>
<dbReference type="FunFam" id="2.40.110.10:FF:000011">
    <property type="entry name" value="Acyl-CoA dehydrogenase FadE34"/>
    <property type="match status" value="1"/>
</dbReference>
<feature type="region of interest" description="Disordered" evidence="6">
    <location>
        <begin position="384"/>
        <end position="458"/>
    </location>
</feature>
<protein>
    <submittedName>
        <fullName evidence="10">Acyl-CoA dehydrogenase</fullName>
    </submittedName>
</protein>
<evidence type="ECO:0000259" key="8">
    <source>
        <dbReference type="Pfam" id="PF02770"/>
    </source>
</evidence>
<dbReference type="InterPro" id="IPR009075">
    <property type="entry name" value="AcylCo_DH/oxidase_C"/>
</dbReference>
<dbReference type="Pfam" id="PF00441">
    <property type="entry name" value="Acyl-CoA_dh_1"/>
    <property type="match status" value="2"/>
</dbReference>
<proteinExistence type="inferred from homology"/>
<dbReference type="Gene3D" id="1.10.540.10">
    <property type="entry name" value="Acyl-CoA dehydrogenase/oxidase, N-terminal domain"/>
    <property type="match status" value="2"/>
</dbReference>
<evidence type="ECO:0000256" key="1">
    <source>
        <dbReference type="ARBA" id="ARBA00001974"/>
    </source>
</evidence>
<dbReference type="GO" id="GO:0050660">
    <property type="term" value="F:flavin adenine dinucleotide binding"/>
    <property type="evidence" value="ECO:0007669"/>
    <property type="project" value="InterPro"/>
</dbReference>
<dbReference type="Gene3D" id="2.40.110.10">
    <property type="entry name" value="Butyryl-CoA Dehydrogenase, subunit A, domain 2"/>
    <property type="match status" value="1"/>
</dbReference>
<evidence type="ECO:0000256" key="4">
    <source>
        <dbReference type="ARBA" id="ARBA00022827"/>
    </source>
</evidence>
<dbReference type="Gene3D" id="1.20.140.10">
    <property type="entry name" value="Butyryl-CoA Dehydrogenase, subunit A, domain 3"/>
    <property type="match status" value="2"/>
</dbReference>
<feature type="domain" description="Acyl-CoA dehydrogenase/oxidase N-terminal" evidence="9">
    <location>
        <begin position="6"/>
        <end position="120"/>
    </location>
</feature>
<evidence type="ECO:0000256" key="6">
    <source>
        <dbReference type="SAM" id="MobiDB-lite"/>
    </source>
</evidence>
<keyword evidence="11" id="KW-1185">Reference proteome</keyword>
<evidence type="ECO:0000313" key="11">
    <source>
        <dbReference type="Proteomes" id="UP000236723"/>
    </source>
</evidence>
<reference evidence="11" key="1">
    <citation type="submission" date="2016-10" db="EMBL/GenBank/DDBJ databases">
        <authorList>
            <person name="Varghese N."/>
            <person name="Submissions S."/>
        </authorList>
    </citation>
    <scope>NUCLEOTIDE SEQUENCE [LARGE SCALE GENOMIC DNA]</scope>
    <source>
        <strain evidence="11">DSM 43163</strain>
    </source>
</reference>
<dbReference type="InterPro" id="IPR009100">
    <property type="entry name" value="AcylCoA_DH/oxidase_NM_dom_sf"/>
</dbReference>
<feature type="domain" description="Acyl-CoA oxidase/dehydrogenase middle" evidence="8">
    <location>
        <begin position="124"/>
        <end position="218"/>
    </location>
</feature>
<dbReference type="InterPro" id="IPR006091">
    <property type="entry name" value="Acyl-CoA_Oxase/DH_mid-dom"/>
</dbReference>
<keyword evidence="5" id="KW-0560">Oxidoreductase</keyword>
<dbReference type="PANTHER" id="PTHR43292">
    <property type="entry name" value="ACYL-COA DEHYDROGENASE"/>
    <property type="match status" value="1"/>
</dbReference>
<evidence type="ECO:0000313" key="10">
    <source>
        <dbReference type="EMBL" id="SEG68995.1"/>
    </source>
</evidence>
<comment type="similarity">
    <text evidence="2">Belongs to the acyl-CoA dehydrogenase family.</text>
</comment>
<accession>A0A1H6C8N3</accession>
<dbReference type="GO" id="GO:0016627">
    <property type="term" value="F:oxidoreductase activity, acting on the CH-CH group of donors"/>
    <property type="evidence" value="ECO:0007669"/>
    <property type="project" value="InterPro"/>
</dbReference>
<dbReference type="SUPFAM" id="SSF56645">
    <property type="entry name" value="Acyl-CoA dehydrogenase NM domain-like"/>
    <property type="match status" value="2"/>
</dbReference>
<evidence type="ECO:0000256" key="5">
    <source>
        <dbReference type="ARBA" id="ARBA00023002"/>
    </source>
</evidence>
<dbReference type="Proteomes" id="UP000236723">
    <property type="component" value="Unassembled WGS sequence"/>
</dbReference>
<dbReference type="OrthoDB" id="3778631at2"/>
<dbReference type="EMBL" id="FNVO01000009">
    <property type="protein sequence ID" value="SEG68995.1"/>
    <property type="molecule type" value="Genomic_DNA"/>
</dbReference>
<dbReference type="InterPro" id="IPR013786">
    <property type="entry name" value="AcylCoA_DH/ox_N"/>
</dbReference>
<dbReference type="Pfam" id="PF02771">
    <property type="entry name" value="Acyl-CoA_dh_N"/>
    <property type="match status" value="2"/>
</dbReference>
<organism evidence="10 11">
    <name type="scientific">Thermomonospora echinospora</name>
    <dbReference type="NCBI Taxonomy" id="1992"/>
    <lineage>
        <taxon>Bacteria</taxon>
        <taxon>Bacillati</taxon>
        <taxon>Actinomycetota</taxon>
        <taxon>Actinomycetes</taxon>
        <taxon>Streptosporangiales</taxon>
        <taxon>Thermomonosporaceae</taxon>
        <taxon>Thermomonospora</taxon>
    </lineage>
</organism>
<dbReference type="Pfam" id="PF02770">
    <property type="entry name" value="Acyl-CoA_dh_M"/>
    <property type="match status" value="1"/>
</dbReference>
<evidence type="ECO:0000256" key="2">
    <source>
        <dbReference type="ARBA" id="ARBA00009347"/>
    </source>
</evidence>
<feature type="domain" description="Acyl-CoA dehydrogenase/oxidase C-terminal" evidence="7">
    <location>
        <begin position="230"/>
        <end position="381"/>
    </location>
</feature>
<dbReference type="AlphaFoldDB" id="A0A1H6C8N3"/>